<dbReference type="Gene3D" id="3.30.40.10">
    <property type="entry name" value="Zinc/RING finger domain, C3HC4 (zinc finger)"/>
    <property type="match status" value="1"/>
</dbReference>
<organism evidence="7 8">
    <name type="scientific">Globisporangium ultimum (strain ATCC 200006 / CBS 805.95 / DAOM BR144)</name>
    <name type="common">Pythium ultimum</name>
    <dbReference type="NCBI Taxonomy" id="431595"/>
    <lineage>
        <taxon>Eukaryota</taxon>
        <taxon>Sar</taxon>
        <taxon>Stramenopiles</taxon>
        <taxon>Oomycota</taxon>
        <taxon>Peronosporomycetes</taxon>
        <taxon>Pythiales</taxon>
        <taxon>Pythiaceae</taxon>
        <taxon>Globisporangium</taxon>
    </lineage>
</organism>
<dbReference type="InterPro" id="IPR000306">
    <property type="entry name" value="Znf_FYVE"/>
</dbReference>
<dbReference type="EnsemblProtists" id="PYU1_T009957">
    <property type="protein sequence ID" value="PYU1_T009957"/>
    <property type="gene ID" value="PYU1_G009939"/>
</dbReference>
<dbReference type="EMBL" id="GL376624">
    <property type="status" value="NOT_ANNOTATED_CDS"/>
    <property type="molecule type" value="Genomic_DNA"/>
</dbReference>
<proteinExistence type="predicted"/>
<feature type="region of interest" description="Disordered" evidence="5">
    <location>
        <begin position="147"/>
        <end position="167"/>
    </location>
</feature>
<dbReference type="Pfam" id="PF01363">
    <property type="entry name" value="FYVE"/>
    <property type="match status" value="1"/>
</dbReference>
<evidence type="ECO:0000256" key="3">
    <source>
        <dbReference type="ARBA" id="ARBA00022833"/>
    </source>
</evidence>
<evidence type="ECO:0000313" key="8">
    <source>
        <dbReference type="Proteomes" id="UP000019132"/>
    </source>
</evidence>
<keyword evidence="2 4" id="KW-0863">Zinc-finger</keyword>
<evidence type="ECO:0000256" key="1">
    <source>
        <dbReference type="ARBA" id="ARBA00022723"/>
    </source>
</evidence>
<dbReference type="Proteomes" id="UP000019132">
    <property type="component" value="Unassembled WGS sequence"/>
</dbReference>
<keyword evidence="8" id="KW-1185">Reference proteome</keyword>
<dbReference type="Gene3D" id="3.30.450.40">
    <property type="match status" value="1"/>
</dbReference>
<name>K3WYA8_GLOUD</name>
<dbReference type="InterPro" id="IPR029016">
    <property type="entry name" value="GAF-like_dom_sf"/>
</dbReference>
<accession>K3WYA8</accession>
<dbReference type="GO" id="GO:0008270">
    <property type="term" value="F:zinc ion binding"/>
    <property type="evidence" value="ECO:0007669"/>
    <property type="project" value="UniProtKB-KW"/>
</dbReference>
<keyword evidence="1" id="KW-0479">Metal-binding</keyword>
<dbReference type="InterPro" id="IPR011011">
    <property type="entry name" value="Znf_FYVE_PHD"/>
</dbReference>
<dbReference type="PANTHER" id="PTHR43102:SF2">
    <property type="entry name" value="GAF DOMAIN-CONTAINING PROTEIN"/>
    <property type="match status" value="1"/>
</dbReference>
<dbReference type="AlphaFoldDB" id="K3WYA8"/>
<feature type="compositionally biased region" description="Polar residues" evidence="5">
    <location>
        <begin position="153"/>
        <end position="164"/>
    </location>
</feature>
<keyword evidence="3" id="KW-0862">Zinc</keyword>
<dbReference type="PROSITE" id="PS50178">
    <property type="entry name" value="ZF_FYVE"/>
    <property type="match status" value="1"/>
</dbReference>
<dbReference type="SUPFAM" id="SSF57903">
    <property type="entry name" value="FYVE/PHD zinc finger"/>
    <property type="match status" value="1"/>
</dbReference>
<dbReference type="SMART" id="SM00064">
    <property type="entry name" value="FYVE"/>
    <property type="match status" value="1"/>
</dbReference>
<dbReference type="InterPro" id="IPR013083">
    <property type="entry name" value="Znf_RING/FYVE/PHD"/>
</dbReference>
<protein>
    <recommendedName>
        <fullName evidence="6">FYVE-type domain-containing protein</fullName>
    </recommendedName>
</protein>
<dbReference type="InterPro" id="IPR017455">
    <property type="entry name" value="Znf_FYVE-rel"/>
</dbReference>
<dbReference type="InParanoid" id="K3WYA8"/>
<feature type="domain" description="FYVE-type" evidence="6">
    <location>
        <begin position="39"/>
        <end position="100"/>
    </location>
</feature>
<evidence type="ECO:0000256" key="4">
    <source>
        <dbReference type="PROSITE-ProRule" id="PRU00091"/>
    </source>
</evidence>
<dbReference type="HOGENOM" id="CLU_375750_0_0_1"/>
<evidence type="ECO:0000313" key="7">
    <source>
        <dbReference type="EnsemblProtists" id="PYU1_T009957"/>
    </source>
</evidence>
<dbReference type="PANTHER" id="PTHR43102">
    <property type="entry name" value="SLR1143 PROTEIN"/>
    <property type="match status" value="1"/>
</dbReference>
<evidence type="ECO:0000259" key="6">
    <source>
        <dbReference type="PROSITE" id="PS50178"/>
    </source>
</evidence>
<reference evidence="8" key="2">
    <citation type="submission" date="2010-04" db="EMBL/GenBank/DDBJ databases">
        <authorList>
            <person name="Buell R."/>
            <person name="Hamilton J."/>
            <person name="Hostetler J."/>
        </authorList>
    </citation>
    <scope>NUCLEOTIDE SEQUENCE [LARGE SCALE GENOMIC DNA]</scope>
    <source>
        <strain evidence="8">DAOM:BR144</strain>
    </source>
</reference>
<reference evidence="8" key="1">
    <citation type="journal article" date="2010" name="Genome Biol.">
        <title>Genome sequence of the necrotrophic plant pathogen Pythium ultimum reveals original pathogenicity mechanisms and effector repertoire.</title>
        <authorList>
            <person name="Levesque C.A."/>
            <person name="Brouwer H."/>
            <person name="Cano L."/>
            <person name="Hamilton J.P."/>
            <person name="Holt C."/>
            <person name="Huitema E."/>
            <person name="Raffaele S."/>
            <person name="Robideau G.P."/>
            <person name="Thines M."/>
            <person name="Win J."/>
            <person name="Zerillo M.M."/>
            <person name="Beakes G.W."/>
            <person name="Boore J.L."/>
            <person name="Busam D."/>
            <person name="Dumas B."/>
            <person name="Ferriera S."/>
            <person name="Fuerstenberg S.I."/>
            <person name="Gachon C.M."/>
            <person name="Gaulin E."/>
            <person name="Govers F."/>
            <person name="Grenville-Briggs L."/>
            <person name="Horner N."/>
            <person name="Hostetler J."/>
            <person name="Jiang R.H."/>
            <person name="Johnson J."/>
            <person name="Krajaejun T."/>
            <person name="Lin H."/>
            <person name="Meijer H.J."/>
            <person name="Moore B."/>
            <person name="Morris P."/>
            <person name="Phuntmart V."/>
            <person name="Puiu D."/>
            <person name="Shetty J."/>
            <person name="Stajich J.E."/>
            <person name="Tripathy S."/>
            <person name="Wawra S."/>
            <person name="van West P."/>
            <person name="Whitty B.R."/>
            <person name="Coutinho P.M."/>
            <person name="Henrissat B."/>
            <person name="Martin F."/>
            <person name="Thomas P.D."/>
            <person name="Tyler B.M."/>
            <person name="De Vries R.P."/>
            <person name="Kamoun S."/>
            <person name="Yandell M."/>
            <person name="Tisserat N."/>
            <person name="Buell C.R."/>
        </authorList>
    </citation>
    <scope>NUCLEOTIDE SEQUENCE</scope>
    <source>
        <strain evidence="8">DAOM:BR144</strain>
    </source>
</reference>
<reference evidence="7" key="3">
    <citation type="submission" date="2015-02" db="UniProtKB">
        <authorList>
            <consortium name="EnsemblProtists"/>
        </authorList>
    </citation>
    <scope>IDENTIFICATION</scope>
    <source>
        <strain evidence="7">DAOM BR144</strain>
    </source>
</reference>
<evidence type="ECO:0000256" key="2">
    <source>
        <dbReference type="ARBA" id="ARBA00022771"/>
    </source>
</evidence>
<dbReference type="STRING" id="431595.K3WYA8"/>
<dbReference type="SUPFAM" id="SSF55781">
    <property type="entry name" value="GAF domain-like"/>
    <property type="match status" value="1"/>
</dbReference>
<dbReference type="Pfam" id="PF01590">
    <property type="entry name" value="GAF"/>
    <property type="match status" value="1"/>
</dbReference>
<dbReference type="eggNOG" id="KOG1729">
    <property type="taxonomic scope" value="Eukaryota"/>
</dbReference>
<dbReference type="VEuPathDB" id="FungiDB:PYU1_G009939"/>
<evidence type="ECO:0000256" key="5">
    <source>
        <dbReference type="SAM" id="MobiDB-lite"/>
    </source>
</evidence>
<sequence length="847" mass="93300">MGGGKRSASAPSPPQHMYFLEGGLLVVDNLLKTDAWVHDEVRTHCNVCVQQFLPFRRRHHCRTCGEVVCGGCSSQRKIRLTDVNVECATRVCTFCMIRATDASIKANETAMRETLAMGKRRMSIMPVQSNHPGGGRNQQYAICAGNGGAQHGGNRQQPQANNGRNAGMRQKQLSMWSMDSELTNGSVVQLWPQPIPDDESARLQIVRNSVILRSENDPTMNLLVSIVARTLQCPVAFIGILDDNFLWFKASVGWDATHIPRDDCVCSQTLAQGKTMIVPDTNLDKHFHANNLSIDARPLRYYAGSPIRVMGRCIGAVCALDTSPHRETSSAMRSTLEAVANIVSEVLEQRVDGSSATRGTETTVRSMNRAHTGMSTFLHVPLSETASDSSSDRSSSTSDGGGLLDLHASLQGLNLADYASSQGSSDDLEWTDPSPSMYLAMSSVPPEYGEKIGVSMEFFQRLQSTLWCERPSQDGIKAFELFRSGRHFTRANTKLSGTCAEAVAHLQNYEDARIYDNMFANVTRRYKLSAQTWMDEIVFKPNGISPGKEGLRVLTHSRQYPDGSTVVVAMNSSKIYEADGNDMLFGWFVAPCSLHDGLGSVNVSCIVAQSYHENNQLQDEHLGCDLLLRLRQCLAQAGKRPVSPPPALSSFDMDSVTSTVTLGSTASTPSRLGNHSVYSDRLHDSSNQQLLYQDLVPAAPSPVYDNYAHYRQSESSFDNQHHHEASTLFLGITRPISKESFGSFASSSTSTDTGCAKIVPIASRSNQLQMSNLNQNERMMLDLLDKTISTQEILAAQQHEMANVIDYHGTQLQRISTAIERVETLLADSNEKLKRMPQPKVPRRSMC</sequence>
<dbReference type="InterPro" id="IPR003018">
    <property type="entry name" value="GAF"/>
</dbReference>